<keyword evidence="3" id="KW-1185">Reference proteome</keyword>
<dbReference type="Proteomes" id="UP000199331">
    <property type="component" value="Unassembled WGS sequence"/>
</dbReference>
<sequence length="1309" mass="147697">MESVRIEDGIIVRGDLEDKLRAMAEPVSAATGREMPHIQFFNGSGGAGKSVLLTRAEKVIGPNNEVFFAGTQLPAASGDPANLLQNEPVFTGSASQWADALACLRVQFANEAKAKNAKEPTFRLFRAFHDHCIDPRSESERFVSEWRWLVRAMAAIGFVGGLLAAIDWIVSIDEVSDSLAAVVERILPGQNGLVRGGIGLFLAALTFAQLYAGVLTKGAFRVVEFFQARPLYKKFGETPRQYREKLRDEESSAGKELTPDVLIRAFNFDLERWLADLDPAKRIAIAIDVQKISNNLSVREGIYIALNRLLDRDGATGGDLQSRCVYILSSKYERMRLERGAHQSSYSTARKEATRVGFLAPEAAWALVGHLLECQEDQTSSQPLRAALYQLHSETDWRAKPDKNTPLAERRLPAFLHAMAFGSLAATAFFKLGRTSEEWHQTQAEYVRARAEGFMQRHGHKTPEDLLHAISDESDSFVDWLALDFSKTGHGNQETPFERAFGSMDAEMRQAVCLLGVFPHGLSKNDLTSLGFGDFDLLSETRRIEVDPATKRVVAKPEVRRIVLEGLHFKEALPQLEAIFTAFERGQESSADGYGLNVWGHTVSCLLDSRLTEQQVSAKPFVARIREMVENRRADPLSRENRHLGAQLCLEILMTFVADRNNDNRQELRAEIQKIVDRYLDETPESERSEGVLRIANRVDKRRGNLTPIFDDTADMGVEDEDAPEAVVDHIDNTFALAGSLQSFAALQQLDPATMEDDLRHRYFRLLRKTGTSLATRESAPLPPDESHQKLVKPLLASLEAGCRSYPSMAGDLAFLMVRTVTEWRAHLDRHYDGAVLPQGECDAEIAFATNCLTNPETRFFAPFDSDLWGDFGAVLRRDASTKQPCASELDDWFMERRRAFFTDACERYTEARDQDEPRWVRFNHLAEALAVSLKLVFDSEGPGWRVDPREQHALRQEARRVRSFYLFFVLNQLQKVYKQQPDQCPEYREARQCFVQDDFVGSSRHAASTAAERLLEVLQFANPADGRVQTGSLVVARPRRAVRRDGRWHIAFEVPNRSLRPLVDQKYAPPIDWGQRWKKAVAESGDRAHISGPLMLLGLRDGDQQQEYWPASARGFMSVNSADKTTRFTIYHVRKLLDLFMPLGPRITDADDPQWIGSGGSNSIMVYGGDEGTLRIARSGKGILIEMFRELARLRRVAVTGWGDAPRPSDEWFELEAKANDFVVSFYSRSDLPPKTPRQAMFIPVWDDEIGNFRMRTNHPDRAIPADDPRALRTFNSLFKKAFFDETPIYDFDFDWAMRKEAGRQSAS</sequence>
<gene>
    <name evidence="2" type="ORF">SAMN04488060_0031</name>
</gene>
<proteinExistence type="predicted"/>
<protein>
    <submittedName>
        <fullName evidence="2">Uncharacterized protein</fullName>
    </submittedName>
</protein>
<organism evidence="2 3">
    <name type="scientific">Qipengyuania nanhaisediminis</name>
    <dbReference type="NCBI Taxonomy" id="604088"/>
    <lineage>
        <taxon>Bacteria</taxon>
        <taxon>Pseudomonadati</taxon>
        <taxon>Pseudomonadota</taxon>
        <taxon>Alphaproteobacteria</taxon>
        <taxon>Sphingomonadales</taxon>
        <taxon>Erythrobacteraceae</taxon>
        <taxon>Qipengyuania</taxon>
    </lineage>
</organism>
<feature type="transmembrane region" description="Helical" evidence="1">
    <location>
        <begin position="148"/>
        <end position="172"/>
    </location>
</feature>
<keyword evidence="1" id="KW-0812">Transmembrane</keyword>
<dbReference type="EMBL" id="FOWZ01000001">
    <property type="protein sequence ID" value="SFO81845.1"/>
    <property type="molecule type" value="Genomic_DNA"/>
</dbReference>
<evidence type="ECO:0000256" key="1">
    <source>
        <dbReference type="SAM" id="Phobius"/>
    </source>
</evidence>
<evidence type="ECO:0000313" key="3">
    <source>
        <dbReference type="Proteomes" id="UP000199331"/>
    </source>
</evidence>
<keyword evidence="1" id="KW-0472">Membrane</keyword>
<reference evidence="3" key="1">
    <citation type="submission" date="2016-10" db="EMBL/GenBank/DDBJ databases">
        <authorList>
            <person name="Varghese N."/>
            <person name="Submissions S."/>
        </authorList>
    </citation>
    <scope>NUCLEOTIDE SEQUENCE [LARGE SCALE GENOMIC DNA]</scope>
    <source>
        <strain evidence="3">CGMCC 1.7715</strain>
    </source>
</reference>
<evidence type="ECO:0000313" key="2">
    <source>
        <dbReference type="EMBL" id="SFO81845.1"/>
    </source>
</evidence>
<feature type="transmembrane region" description="Helical" evidence="1">
    <location>
        <begin position="192"/>
        <end position="212"/>
    </location>
</feature>
<accession>A0A1I5K9Z6</accession>
<dbReference type="STRING" id="604088.SAMN04488060_0031"/>
<keyword evidence="1" id="KW-1133">Transmembrane helix</keyword>
<name>A0A1I5K9Z6_9SPHN</name>